<keyword evidence="10" id="KW-1185">Reference proteome</keyword>
<dbReference type="GO" id="GO:0043122">
    <property type="term" value="P:regulation of canonical NF-kappaB signal transduction"/>
    <property type="evidence" value="ECO:0007669"/>
    <property type="project" value="TreeGrafter"/>
</dbReference>
<sequence>MGFDLDRFESTVEPDLICKLCGKVLEEPLTTPCGHVFCAACVLHWLSKVNSCPVQCQKMSLKELNHVLPLKSLILKLDINCDYRDRGCNRVMKLQHLSEHIENCDFSPVRCRNEGCDAVLSLKDVASHMREECEHRPVELCADGCGLMLSLKEKSDHRCLEALKTHSGFLQGKVLDLERELKRRRLRFSRRERSLLSKLSALHCELHMTEYKGRIDALQNSCIPFNKEEETATLNVTLHRASGCLGFNIIGGWSCEGQEGDSSNGIYISKVLENGTAEKSGLHVHDRIIEVCLISL</sequence>
<evidence type="ECO:0000256" key="1">
    <source>
        <dbReference type="ARBA" id="ARBA00022723"/>
    </source>
</evidence>
<dbReference type="GO" id="GO:0016567">
    <property type="term" value="P:protein ubiquitination"/>
    <property type="evidence" value="ECO:0007669"/>
    <property type="project" value="InterPro"/>
</dbReference>
<accession>A0A9W7TBX7</accession>
<dbReference type="EMBL" id="JAFHDT010000021">
    <property type="protein sequence ID" value="KAI7793961.1"/>
    <property type="molecule type" value="Genomic_DNA"/>
</dbReference>
<evidence type="ECO:0000313" key="10">
    <source>
        <dbReference type="Proteomes" id="UP001059041"/>
    </source>
</evidence>
<dbReference type="Gene3D" id="2.30.42.10">
    <property type="match status" value="1"/>
</dbReference>
<keyword evidence="1 4" id="KW-0479">Metal-binding</keyword>
<dbReference type="PROSITE" id="PS50145">
    <property type="entry name" value="ZF_TRAF"/>
    <property type="match status" value="1"/>
</dbReference>
<dbReference type="PROSITE" id="PS50106">
    <property type="entry name" value="PDZ"/>
    <property type="match status" value="1"/>
</dbReference>
<evidence type="ECO:0000256" key="3">
    <source>
        <dbReference type="ARBA" id="ARBA00022833"/>
    </source>
</evidence>
<dbReference type="InterPro" id="IPR001478">
    <property type="entry name" value="PDZ"/>
</dbReference>
<dbReference type="InterPro" id="IPR001841">
    <property type="entry name" value="Znf_RING"/>
</dbReference>
<dbReference type="Pfam" id="PF21361">
    <property type="entry name" value="Sina_ZnF"/>
    <property type="match status" value="1"/>
</dbReference>
<dbReference type="PROSITE" id="PS00518">
    <property type="entry name" value="ZF_RING_1"/>
    <property type="match status" value="1"/>
</dbReference>
<dbReference type="Pfam" id="PF13923">
    <property type="entry name" value="zf-C3HC4_2"/>
    <property type="match status" value="1"/>
</dbReference>
<dbReference type="SUPFAM" id="SSF49599">
    <property type="entry name" value="TRAF domain-like"/>
    <property type="match status" value="1"/>
</dbReference>
<evidence type="ECO:0000259" key="7">
    <source>
        <dbReference type="PROSITE" id="PS50145"/>
    </source>
</evidence>
<feature type="domain" description="SIAH-type" evidence="8">
    <location>
        <begin position="76"/>
        <end position="134"/>
    </location>
</feature>
<evidence type="ECO:0000256" key="4">
    <source>
        <dbReference type="PROSITE-ProRule" id="PRU00207"/>
    </source>
</evidence>
<dbReference type="SMART" id="SM00504">
    <property type="entry name" value="Ubox"/>
    <property type="match status" value="1"/>
</dbReference>
<dbReference type="InterPro" id="IPR003613">
    <property type="entry name" value="Ubox_domain"/>
</dbReference>
<dbReference type="Gene3D" id="3.30.40.10">
    <property type="entry name" value="Zinc/RING finger domain, C3HC4 (zinc finger)"/>
    <property type="match status" value="2"/>
</dbReference>
<dbReference type="SMART" id="SM00184">
    <property type="entry name" value="RING"/>
    <property type="match status" value="1"/>
</dbReference>
<dbReference type="SUPFAM" id="SSF57850">
    <property type="entry name" value="RING/U-box"/>
    <property type="match status" value="1"/>
</dbReference>
<evidence type="ECO:0000313" key="9">
    <source>
        <dbReference type="EMBL" id="KAI7793961.1"/>
    </source>
</evidence>
<dbReference type="AlphaFoldDB" id="A0A9W7TBX7"/>
<dbReference type="PANTHER" id="PTHR10131:SF157">
    <property type="entry name" value="RECEPTOR-ASSOCIATED FACTOR, PUTATIVE-RELATED"/>
    <property type="match status" value="1"/>
</dbReference>
<dbReference type="PANTHER" id="PTHR10131">
    <property type="entry name" value="TNF RECEPTOR ASSOCIATED FACTOR"/>
    <property type="match status" value="1"/>
</dbReference>
<dbReference type="GO" id="GO:0008270">
    <property type="term" value="F:zinc ion binding"/>
    <property type="evidence" value="ECO:0007669"/>
    <property type="project" value="UniProtKB-KW"/>
</dbReference>
<evidence type="ECO:0000259" key="6">
    <source>
        <dbReference type="PROSITE" id="PS50106"/>
    </source>
</evidence>
<reference evidence="9" key="1">
    <citation type="submission" date="2021-02" db="EMBL/GenBank/DDBJ databases">
        <title>Comparative genomics reveals that relaxation of natural selection precedes convergent phenotypic evolution of cavefish.</title>
        <authorList>
            <person name="Peng Z."/>
        </authorList>
    </citation>
    <scope>NUCLEOTIDE SEQUENCE</scope>
    <source>
        <tissue evidence="9">Muscle</tissue>
    </source>
</reference>
<dbReference type="InterPro" id="IPR013010">
    <property type="entry name" value="Znf_SIAH"/>
</dbReference>
<feature type="domain" description="RING-type" evidence="5">
    <location>
        <begin position="18"/>
        <end position="54"/>
    </location>
</feature>
<keyword evidence="3 4" id="KW-0862">Zinc</keyword>
<keyword evidence="2 4" id="KW-0863">Zinc-finger</keyword>
<protein>
    <submittedName>
        <fullName evidence="9">E3 ubiquitin-protein ligase PDZRN3</fullName>
    </submittedName>
</protein>
<dbReference type="InterPro" id="IPR017907">
    <property type="entry name" value="Znf_RING_CS"/>
</dbReference>
<dbReference type="GO" id="GO:0004842">
    <property type="term" value="F:ubiquitin-protein transferase activity"/>
    <property type="evidence" value="ECO:0007669"/>
    <property type="project" value="InterPro"/>
</dbReference>
<dbReference type="FunFam" id="3.30.40.10:FF:000214">
    <property type="entry name" value="E3 ubiquitin-protein ligase PDZRN3 isoform X1"/>
    <property type="match status" value="1"/>
</dbReference>
<dbReference type="InterPro" id="IPR013083">
    <property type="entry name" value="Znf_RING/FYVE/PHD"/>
</dbReference>
<organism evidence="9 10">
    <name type="scientific">Triplophysa rosa</name>
    <name type="common">Cave loach</name>
    <dbReference type="NCBI Taxonomy" id="992332"/>
    <lineage>
        <taxon>Eukaryota</taxon>
        <taxon>Metazoa</taxon>
        <taxon>Chordata</taxon>
        <taxon>Craniata</taxon>
        <taxon>Vertebrata</taxon>
        <taxon>Euteleostomi</taxon>
        <taxon>Actinopterygii</taxon>
        <taxon>Neopterygii</taxon>
        <taxon>Teleostei</taxon>
        <taxon>Ostariophysi</taxon>
        <taxon>Cypriniformes</taxon>
        <taxon>Nemacheilidae</taxon>
        <taxon>Triplophysa</taxon>
    </lineage>
</organism>
<feature type="zinc finger region" description="TRAF-type" evidence="4">
    <location>
        <begin position="100"/>
        <end position="145"/>
    </location>
</feature>
<dbReference type="InterPro" id="IPR036034">
    <property type="entry name" value="PDZ_sf"/>
</dbReference>
<dbReference type="PROSITE" id="PS51081">
    <property type="entry name" value="ZF_SIAH"/>
    <property type="match status" value="1"/>
</dbReference>
<gene>
    <name evidence="9" type="ORF">IRJ41_012556</name>
</gene>
<feature type="domain" description="TRAF-type" evidence="7">
    <location>
        <begin position="100"/>
        <end position="145"/>
    </location>
</feature>
<feature type="domain" description="PDZ" evidence="6">
    <location>
        <begin position="235"/>
        <end position="296"/>
    </location>
</feature>
<name>A0A9W7TBX7_TRIRA</name>
<evidence type="ECO:0000259" key="8">
    <source>
        <dbReference type="PROSITE" id="PS51081"/>
    </source>
</evidence>
<proteinExistence type="predicted"/>
<dbReference type="PROSITE" id="PS50089">
    <property type="entry name" value="ZF_RING_2"/>
    <property type="match status" value="1"/>
</dbReference>
<dbReference type="SUPFAM" id="SSF50156">
    <property type="entry name" value="PDZ domain-like"/>
    <property type="match status" value="1"/>
</dbReference>
<comment type="caution">
    <text evidence="9">The sequence shown here is derived from an EMBL/GenBank/DDBJ whole genome shotgun (WGS) entry which is preliminary data.</text>
</comment>
<evidence type="ECO:0000256" key="2">
    <source>
        <dbReference type="ARBA" id="ARBA00022771"/>
    </source>
</evidence>
<dbReference type="Proteomes" id="UP001059041">
    <property type="component" value="Linkage Group LG21"/>
</dbReference>
<evidence type="ECO:0000259" key="5">
    <source>
        <dbReference type="PROSITE" id="PS50089"/>
    </source>
</evidence>
<dbReference type="InterPro" id="IPR001293">
    <property type="entry name" value="Znf_TRAF"/>
</dbReference>
<dbReference type="Pfam" id="PF00595">
    <property type="entry name" value="PDZ"/>
    <property type="match status" value="1"/>
</dbReference>